<dbReference type="PANTHER" id="PTHR43723">
    <property type="entry name" value="COBALT TRANSPORT PROTEIN CBIQ"/>
    <property type="match status" value="1"/>
</dbReference>
<accession>S2WXL6</accession>
<dbReference type="RefSeq" id="WP_016456894.1">
    <property type="nucleotide sequence ID" value="NZ_KE150269.1"/>
</dbReference>
<comment type="caution">
    <text evidence="7">The sequence shown here is derived from an EMBL/GenBank/DDBJ whole genome shotgun (WGS) entry which is preliminary data.</text>
</comment>
<dbReference type="InterPro" id="IPR012809">
    <property type="entry name" value="ECF_CbiQ"/>
</dbReference>
<dbReference type="GO" id="GO:0006824">
    <property type="term" value="P:cobalt ion transport"/>
    <property type="evidence" value="ECO:0007669"/>
    <property type="project" value="InterPro"/>
</dbReference>
<sequence length="259" mass="27780">MIALDDAAWAAPWRGVSVGQKVLLSLGLVATALTAPVWPTTILVAISAVTLALGFAKIPPRTLALAFTAPFAFILIGSISVGIQLGSSPDNAIWHWWILSISHESIAAGLTVFARSVSATLSVLLLATTTPMVDLLAWFRKLGLPAVLVEVASLTYRLLFVLLDSFLTLHQAQAARLGDAPMGKGARRRQIQNYSTLVGSLMTRSWSRAERLSEGLEARGIDGDLVTLVHQPPFSKKWVFGTLGLIAGIWLVAICFTLI</sequence>
<evidence type="ECO:0000313" key="8">
    <source>
        <dbReference type="Proteomes" id="UP000014417"/>
    </source>
</evidence>
<dbReference type="STRING" id="883161.HMPREF9306_02091"/>
<gene>
    <name evidence="7" type="ORF">HMPREF9306_02091</name>
</gene>
<dbReference type="GO" id="GO:0043190">
    <property type="term" value="C:ATP-binding cassette (ABC) transporter complex"/>
    <property type="evidence" value="ECO:0007669"/>
    <property type="project" value="InterPro"/>
</dbReference>
<feature type="transmembrane region" description="Helical" evidence="6">
    <location>
        <begin position="142"/>
        <end position="163"/>
    </location>
</feature>
<reference evidence="7 8" key="1">
    <citation type="submission" date="2013-04" db="EMBL/GenBank/DDBJ databases">
        <title>The Genome Sequence of Propionimicrobium lymphophilum ACS-093-V-SCH5.</title>
        <authorList>
            <consortium name="The Broad Institute Genomics Platform"/>
            <person name="Earl A."/>
            <person name="Ward D."/>
            <person name="Feldgarden M."/>
            <person name="Gevers D."/>
            <person name="Saerens B."/>
            <person name="Vaneechoutte M."/>
            <person name="Walker B."/>
            <person name="Young S."/>
            <person name="Zeng Q."/>
            <person name="Gargeya S."/>
            <person name="Fitzgerald M."/>
            <person name="Haas B."/>
            <person name="Abouelleil A."/>
            <person name="Allen A.W."/>
            <person name="Alvarado L."/>
            <person name="Arachchi H.M."/>
            <person name="Berlin A.M."/>
            <person name="Chapman S.B."/>
            <person name="Gainer-Dewar J."/>
            <person name="Goldberg J."/>
            <person name="Griggs A."/>
            <person name="Gujja S."/>
            <person name="Hansen M."/>
            <person name="Howarth C."/>
            <person name="Imamovic A."/>
            <person name="Ireland A."/>
            <person name="Larimer J."/>
            <person name="McCowan C."/>
            <person name="Murphy C."/>
            <person name="Pearson M."/>
            <person name="Poon T.W."/>
            <person name="Priest M."/>
            <person name="Roberts A."/>
            <person name="Saif S."/>
            <person name="Shea T."/>
            <person name="Sisk P."/>
            <person name="Sykes S."/>
            <person name="Wortman J."/>
            <person name="Nusbaum C."/>
            <person name="Birren B."/>
        </authorList>
    </citation>
    <scope>NUCLEOTIDE SEQUENCE [LARGE SCALE GENOMIC DNA]</scope>
    <source>
        <strain evidence="7 8">ACS-093-V-SCH5</strain>
    </source>
</reference>
<dbReference type="InterPro" id="IPR003339">
    <property type="entry name" value="ABC/ECF_trnsptr_transmembrane"/>
</dbReference>
<dbReference type="EMBL" id="AGZR01000009">
    <property type="protein sequence ID" value="EPD32519.1"/>
    <property type="molecule type" value="Genomic_DNA"/>
</dbReference>
<keyword evidence="2" id="KW-1003">Cell membrane</keyword>
<evidence type="ECO:0000256" key="2">
    <source>
        <dbReference type="ARBA" id="ARBA00022475"/>
    </source>
</evidence>
<dbReference type="PATRIC" id="fig|883161.3.peg.2083"/>
<feature type="transmembrane region" description="Helical" evidence="6">
    <location>
        <begin position="106"/>
        <end position="130"/>
    </location>
</feature>
<dbReference type="PANTHER" id="PTHR43723:SF1">
    <property type="entry name" value="COBALT TRANSPORT PROTEIN CBIQ"/>
    <property type="match status" value="1"/>
</dbReference>
<keyword evidence="5 6" id="KW-0472">Membrane</keyword>
<keyword evidence="3 6" id="KW-0812">Transmembrane</keyword>
<proteinExistence type="predicted"/>
<feature type="transmembrane region" description="Helical" evidence="6">
    <location>
        <begin position="37"/>
        <end position="56"/>
    </location>
</feature>
<evidence type="ECO:0000256" key="4">
    <source>
        <dbReference type="ARBA" id="ARBA00022989"/>
    </source>
</evidence>
<dbReference type="HOGENOM" id="CLU_056469_5_2_11"/>
<protein>
    <submittedName>
        <fullName evidence="7">Cobalt ABC transporter, permease CbiQ</fullName>
    </submittedName>
</protein>
<evidence type="ECO:0000256" key="6">
    <source>
        <dbReference type="SAM" id="Phobius"/>
    </source>
</evidence>
<evidence type="ECO:0000313" key="7">
    <source>
        <dbReference type="EMBL" id="EPD32519.1"/>
    </source>
</evidence>
<dbReference type="OrthoDB" id="4407546at2"/>
<evidence type="ECO:0000256" key="1">
    <source>
        <dbReference type="ARBA" id="ARBA00004651"/>
    </source>
</evidence>
<feature type="transmembrane region" description="Helical" evidence="6">
    <location>
        <begin position="63"/>
        <end position="86"/>
    </location>
</feature>
<feature type="transmembrane region" description="Helical" evidence="6">
    <location>
        <begin position="238"/>
        <end position="258"/>
    </location>
</feature>
<keyword evidence="4 6" id="KW-1133">Transmembrane helix</keyword>
<evidence type="ECO:0000256" key="3">
    <source>
        <dbReference type="ARBA" id="ARBA00022692"/>
    </source>
</evidence>
<name>S2WXL6_9ACTN</name>
<dbReference type="CDD" id="cd16914">
    <property type="entry name" value="EcfT"/>
    <property type="match status" value="1"/>
</dbReference>
<dbReference type="Proteomes" id="UP000014417">
    <property type="component" value="Unassembled WGS sequence"/>
</dbReference>
<dbReference type="AlphaFoldDB" id="S2WXL6"/>
<keyword evidence="8" id="KW-1185">Reference proteome</keyword>
<dbReference type="InterPro" id="IPR052770">
    <property type="entry name" value="Cobalt_transport_CbiQ"/>
</dbReference>
<organism evidence="7 8">
    <name type="scientific">Propionimicrobium lymphophilum ACS-093-V-SCH5</name>
    <dbReference type="NCBI Taxonomy" id="883161"/>
    <lineage>
        <taxon>Bacteria</taxon>
        <taxon>Bacillati</taxon>
        <taxon>Actinomycetota</taxon>
        <taxon>Actinomycetes</taxon>
        <taxon>Propionibacteriales</taxon>
        <taxon>Propionibacteriaceae</taxon>
        <taxon>Propionimicrobium</taxon>
    </lineage>
</organism>
<evidence type="ECO:0000256" key="5">
    <source>
        <dbReference type="ARBA" id="ARBA00023136"/>
    </source>
</evidence>
<dbReference type="Pfam" id="PF02361">
    <property type="entry name" value="CbiQ"/>
    <property type="match status" value="1"/>
</dbReference>
<comment type="subcellular location">
    <subcellularLocation>
        <location evidence="1">Cell membrane</location>
        <topology evidence="1">Multi-pass membrane protein</topology>
    </subcellularLocation>
</comment>
<dbReference type="NCBIfam" id="TIGR02454">
    <property type="entry name" value="ECF_T_CbiQ"/>
    <property type="match status" value="1"/>
</dbReference>